<organism evidence="2 3">
    <name type="scientific">Vibrio olivae</name>
    <dbReference type="NCBI Taxonomy" id="1243002"/>
    <lineage>
        <taxon>Bacteria</taxon>
        <taxon>Pseudomonadati</taxon>
        <taxon>Pseudomonadota</taxon>
        <taxon>Gammaproteobacteria</taxon>
        <taxon>Vibrionales</taxon>
        <taxon>Vibrionaceae</taxon>
        <taxon>Vibrio</taxon>
    </lineage>
</organism>
<dbReference type="SUPFAM" id="SSF101386">
    <property type="entry name" value="all-alpha NTP pyrophosphatases"/>
    <property type="match status" value="1"/>
</dbReference>
<dbReference type="RefSeq" id="WP_390197675.1">
    <property type="nucleotide sequence ID" value="NZ_JBHMEP010000015.1"/>
</dbReference>
<evidence type="ECO:0000313" key="2">
    <source>
        <dbReference type="EMBL" id="MFB9137635.1"/>
    </source>
</evidence>
<feature type="domain" description="NTP pyrophosphohydrolase MazG-like" evidence="1">
    <location>
        <begin position="28"/>
        <end position="92"/>
    </location>
</feature>
<dbReference type="EMBL" id="JBHMEP010000015">
    <property type="protein sequence ID" value="MFB9137635.1"/>
    <property type="molecule type" value="Genomic_DNA"/>
</dbReference>
<dbReference type="Pfam" id="PF03819">
    <property type="entry name" value="MazG"/>
    <property type="match status" value="1"/>
</dbReference>
<dbReference type="Proteomes" id="UP001589645">
    <property type="component" value="Unassembled WGS sequence"/>
</dbReference>
<dbReference type="InterPro" id="IPR004518">
    <property type="entry name" value="MazG-like_dom"/>
</dbReference>
<reference evidence="2 3" key="1">
    <citation type="submission" date="2024-09" db="EMBL/GenBank/DDBJ databases">
        <authorList>
            <person name="Sun Q."/>
            <person name="Mori K."/>
        </authorList>
    </citation>
    <scope>NUCLEOTIDE SEQUENCE [LARGE SCALE GENOMIC DNA]</scope>
    <source>
        <strain evidence="2 3">CECT 8064</strain>
    </source>
</reference>
<sequence>MQDIAQLLAIVERKYQFDQQHKWGGAHRYLDDIKKEVDEVEEELPRERWCFLEDELADILWNYLNAMNALQHQNKITIESVFARAYRKYEQRVSAIEGDESWQAVKQRQKQQLQQEFEKQPTVVASQIRD</sequence>
<gene>
    <name evidence="2" type="ORF">ACFFUV_22035</name>
</gene>
<proteinExistence type="predicted"/>
<dbReference type="Gene3D" id="1.10.287.1080">
    <property type="entry name" value="MazG-like"/>
    <property type="match status" value="1"/>
</dbReference>
<keyword evidence="3" id="KW-1185">Reference proteome</keyword>
<evidence type="ECO:0000313" key="3">
    <source>
        <dbReference type="Proteomes" id="UP001589645"/>
    </source>
</evidence>
<evidence type="ECO:0000259" key="1">
    <source>
        <dbReference type="Pfam" id="PF03819"/>
    </source>
</evidence>
<accession>A0ABV5HUJ2</accession>
<comment type="caution">
    <text evidence="2">The sequence shown here is derived from an EMBL/GenBank/DDBJ whole genome shotgun (WGS) entry which is preliminary data.</text>
</comment>
<name>A0ABV5HUJ2_9VIBR</name>
<protein>
    <submittedName>
        <fullName evidence="2">MazG nucleotide pyrophosphohydrolase domain-containing protein</fullName>
    </submittedName>
</protein>